<keyword evidence="4" id="KW-1185">Reference proteome</keyword>
<feature type="compositionally biased region" description="Basic and acidic residues" evidence="1">
    <location>
        <begin position="186"/>
        <end position="195"/>
    </location>
</feature>
<reference evidence="3" key="1">
    <citation type="submission" date="2018-07" db="EMBL/GenBank/DDBJ databases">
        <title>Comparative genomics of catfishes provides insights into carnivory and benthic adaptation.</title>
        <authorList>
            <person name="Zhang Y."/>
            <person name="Wang D."/>
            <person name="Peng Z."/>
            <person name="Zheng S."/>
            <person name="Shao F."/>
            <person name="Tao W."/>
        </authorList>
    </citation>
    <scope>NUCLEOTIDE SEQUENCE</scope>
    <source>
        <strain evidence="3">Chongqing</strain>
    </source>
</reference>
<evidence type="ECO:0000313" key="3">
    <source>
        <dbReference type="EMBL" id="KAI5624491.1"/>
    </source>
</evidence>
<keyword evidence="2" id="KW-0472">Membrane</keyword>
<gene>
    <name evidence="3" type="ORF">C0J50_16013</name>
</gene>
<organism evidence="3 4">
    <name type="scientific">Silurus asotus</name>
    <name type="common">Amur catfish</name>
    <name type="synonym">Parasilurus asotus</name>
    <dbReference type="NCBI Taxonomy" id="30991"/>
    <lineage>
        <taxon>Eukaryota</taxon>
        <taxon>Metazoa</taxon>
        <taxon>Chordata</taxon>
        <taxon>Craniata</taxon>
        <taxon>Vertebrata</taxon>
        <taxon>Euteleostomi</taxon>
        <taxon>Actinopterygii</taxon>
        <taxon>Neopterygii</taxon>
        <taxon>Teleostei</taxon>
        <taxon>Ostariophysi</taxon>
        <taxon>Siluriformes</taxon>
        <taxon>Siluridae</taxon>
        <taxon>Silurus</taxon>
    </lineage>
</organism>
<keyword evidence="2" id="KW-0812">Transmembrane</keyword>
<evidence type="ECO:0000256" key="1">
    <source>
        <dbReference type="SAM" id="MobiDB-lite"/>
    </source>
</evidence>
<name>A0AAD5FQ26_SILAS</name>
<feature type="compositionally biased region" description="Basic and acidic residues" evidence="1">
    <location>
        <begin position="206"/>
        <end position="215"/>
    </location>
</feature>
<sequence length="221" mass="23973">MCFILLVSLEGLKANVNNTSVSPMTLSAKVTEENNSISSLSKAPTQTSTSFVPTTTSTTLSTTKEKQRPTKVTQKEDCLIDLGNKKEMTLWMMIALLGLISFLLLVIILCMACKCSQGTRKGELVLMKSSTRTKKNSVNGGPSENEVMLKECSSVKVEVETTPDENQEPEEEGGAAANMENQDSGEENKNSDNDISKATLTQEAEQSDKTDHVIEDLENAG</sequence>
<feature type="region of interest" description="Disordered" evidence="1">
    <location>
        <begin position="156"/>
        <end position="221"/>
    </location>
</feature>
<dbReference type="Proteomes" id="UP001205998">
    <property type="component" value="Unassembled WGS sequence"/>
</dbReference>
<feature type="compositionally biased region" description="Low complexity" evidence="1">
    <location>
        <begin position="45"/>
        <end position="62"/>
    </location>
</feature>
<proteinExistence type="predicted"/>
<comment type="caution">
    <text evidence="3">The sequence shown here is derived from an EMBL/GenBank/DDBJ whole genome shotgun (WGS) entry which is preliminary data.</text>
</comment>
<feature type="compositionally biased region" description="Acidic residues" evidence="1">
    <location>
        <begin position="161"/>
        <end position="173"/>
    </location>
</feature>
<evidence type="ECO:0000313" key="4">
    <source>
        <dbReference type="Proteomes" id="UP001205998"/>
    </source>
</evidence>
<dbReference type="EMBL" id="MU551584">
    <property type="protein sequence ID" value="KAI5624491.1"/>
    <property type="molecule type" value="Genomic_DNA"/>
</dbReference>
<feature type="transmembrane region" description="Helical" evidence="2">
    <location>
        <begin position="90"/>
        <end position="112"/>
    </location>
</feature>
<keyword evidence="2" id="KW-1133">Transmembrane helix</keyword>
<protein>
    <submittedName>
        <fullName evidence="3">Uncharacterized protein</fullName>
    </submittedName>
</protein>
<feature type="region of interest" description="Disordered" evidence="1">
    <location>
        <begin position="37"/>
        <end position="68"/>
    </location>
</feature>
<accession>A0AAD5FQ26</accession>
<evidence type="ECO:0000256" key="2">
    <source>
        <dbReference type="SAM" id="Phobius"/>
    </source>
</evidence>
<dbReference type="AlphaFoldDB" id="A0AAD5FQ26"/>